<comment type="caution">
    <text evidence="8">The sequence shown here is derived from an EMBL/GenBank/DDBJ whole genome shotgun (WGS) entry which is preliminary data.</text>
</comment>
<dbReference type="OrthoDB" id="9807214at2"/>
<dbReference type="InterPro" id="IPR002994">
    <property type="entry name" value="Surf1/Shy1"/>
</dbReference>
<dbReference type="Pfam" id="PF02104">
    <property type="entry name" value="SURF1"/>
    <property type="match status" value="1"/>
</dbReference>
<dbReference type="RefSeq" id="WP_120679240.1">
    <property type="nucleotide sequence ID" value="NZ_RBAL01000006.1"/>
</dbReference>
<feature type="compositionally biased region" description="Low complexity" evidence="7">
    <location>
        <begin position="255"/>
        <end position="341"/>
    </location>
</feature>
<organism evidence="8 9">
    <name type="scientific">Streptomyces hoynatensis</name>
    <dbReference type="NCBI Taxonomy" id="1141874"/>
    <lineage>
        <taxon>Bacteria</taxon>
        <taxon>Bacillati</taxon>
        <taxon>Actinomycetota</taxon>
        <taxon>Actinomycetes</taxon>
        <taxon>Kitasatosporales</taxon>
        <taxon>Streptomycetaceae</taxon>
        <taxon>Streptomyces</taxon>
    </lineage>
</organism>
<name>A0A3A9Z379_9ACTN</name>
<comment type="similarity">
    <text evidence="2 6">Belongs to the SURF1 family.</text>
</comment>
<evidence type="ECO:0000256" key="6">
    <source>
        <dbReference type="RuleBase" id="RU363076"/>
    </source>
</evidence>
<keyword evidence="5 6" id="KW-0472">Membrane</keyword>
<evidence type="ECO:0000256" key="7">
    <source>
        <dbReference type="SAM" id="MobiDB-lite"/>
    </source>
</evidence>
<dbReference type="InterPro" id="IPR045214">
    <property type="entry name" value="Surf1/Surf4"/>
</dbReference>
<keyword evidence="4 6" id="KW-1133">Transmembrane helix</keyword>
<dbReference type="AlphaFoldDB" id="A0A3A9Z379"/>
<feature type="transmembrane region" description="Helical" evidence="6">
    <location>
        <begin position="222"/>
        <end position="243"/>
    </location>
</feature>
<evidence type="ECO:0000256" key="1">
    <source>
        <dbReference type="ARBA" id="ARBA00004370"/>
    </source>
</evidence>
<dbReference type="PANTHER" id="PTHR23427">
    <property type="entry name" value="SURFEIT LOCUS PROTEIN"/>
    <property type="match status" value="1"/>
</dbReference>
<proteinExistence type="inferred from homology"/>
<evidence type="ECO:0000313" key="8">
    <source>
        <dbReference type="EMBL" id="RKN42459.1"/>
    </source>
</evidence>
<keyword evidence="3 6" id="KW-0812">Transmembrane</keyword>
<dbReference type="Proteomes" id="UP000272474">
    <property type="component" value="Unassembled WGS sequence"/>
</dbReference>
<evidence type="ECO:0000256" key="2">
    <source>
        <dbReference type="ARBA" id="ARBA00007165"/>
    </source>
</evidence>
<dbReference type="CDD" id="cd06662">
    <property type="entry name" value="SURF1"/>
    <property type="match status" value="1"/>
</dbReference>
<reference evidence="8 9" key="1">
    <citation type="journal article" date="2014" name="Int. J. Syst. Evol. Microbiol.">
        <title>Streptomyces hoynatensis sp. nov., isolated from deep marine sediment.</title>
        <authorList>
            <person name="Veyisoglu A."/>
            <person name="Sahin N."/>
        </authorList>
    </citation>
    <scope>NUCLEOTIDE SEQUENCE [LARGE SCALE GENOMIC DNA]</scope>
    <source>
        <strain evidence="8 9">KCTC 29097</strain>
    </source>
</reference>
<feature type="region of interest" description="Disordered" evidence="7">
    <location>
        <begin position="253"/>
        <end position="350"/>
    </location>
</feature>
<evidence type="ECO:0000256" key="4">
    <source>
        <dbReference type="ARBA" id="ARBA00022989"/>
    </source>
</evidence>
<evidence type="ECO:0000313" key="9">
    <source>
        <dbReference type="Proteomes" id="UP000272474"/>
    </source>
</evidence>
<accession>A0A3A9Z379</accession>
<comment type="subcellular location">
    <subcellularLocation>
        <location evidence="6">Cell membrane</location>
        <topology evidence="6">Multi-pass membrane protein</topology>
    </subcellularLocation>
    <subcellularLocation>
        <location evidence="1">Membrane</location>
    </subcellularLocation>
</comment>
<keyword evidence="6" id="KW-1003">Cell membrane</keyword>
<dbReference type="GO" id="GO:0005886">
    <property type="term" value="C:plasma membrane"/>
    <property type="evidence" value="ECO:0007669"/>
    <property type="project" value="UniProtKB-SubCell"/>
</dbReference>
<comment type="caution">
    <text evidence="6">Lacks conserved residue(s) required for the propagation of feature annotation.</text>
</comment>
<keyword evidence="9" id="KW-1185">Reference proteome</keyword>
<dbReference type="PROSITE" id="PS50895">
    <property type="entry name" value="SURF1"/>
    <property type="match status" value="1"/>
</dbReference>
<dbReference type="PANTHER" id="PTHR23427:SF2">
    <property type="entry name" value="SURFEIT LOCUS PROTEIN 1"/>
    <property type="match status" value="1"/>
</dbReference>
<evidence type="ECO:0000256" key="5">
    <source>
        <dbReference type="ARBA" id="ARBA00023136"/>
    </source>
</evidence>
<gene>
    <name evidence="8" type="ORF">D7294_13720</name>
</gene>
<evidence type="ECO:0000256" key="3">
    <source>
        <dbReference type="ARBA" id="ARBA00022692"/>
    </source>
</evidence>
<dbReference type="EMBL" id="RBAL01000006">
    <property type="protein sequence ID" value="RKN42459.1"/>
    <property type="molecule type" value="Genomic_DNA"/>
</dbReference>
<sequence length="350" mass="35956">MYRFLLSRQWVILTLVALLLIPTMIELGFWQLHRHEQRVARNDLITRSLEAPAVPMAELSSVDGGPDPSDRYRTVTASGRYDPAHETVVRNRPNGDGTNGYDVLTPLIQDDGTAVLVNRGWVAPGEDPTAVPEVPAPPTGEVRVTGRLMEDETGGNTGIRDRSGLPEGMVMLISSERAAEELGRPVLGGYLELAETSPAPGDAEAQPELLPEPDHTGIGVHFAYAVQWWIFAAGVPVGWYFLLRREVQDRRRPPAARAAADGPGPSGAGDAPAAGGRAAGPAEPAGSTGAAAGTARPAGDTGAAAGAGTAGNSGAAAGAAGEAQAPGDEAAGPAATKEAGAGRLGSPAPR</sequence>
<protein>
    <recommendedName>
        <fullName evidence="6">SURF1-like protein</fullName>
    </recommendedName>
</protein>